<dbReference type="STRING" id="928856.SAMN04488049_103420"/>
<feature type="chain" id="PRO_5006063406" evidence="2">
    <location>
        <begin position="42"/>
        <end position="565"/>
    </location>
</feature>
<sequence length="565" mass="58576">MTSKPKTQIQSSKSVTTARRAAPLKAALAACLLTTAANPVAADNLGAALLGGIVGGVIVNEANKNKQKKRTVVRSSNYSAARAANRETQTSLNYFGFNAGTPDGVFGSRSRAAASQYQAYMGFPATGRLTQYERDFLVSSYNRALVGGPQVIKAMQSPNGVRNVLIVWRDEAMGGGGASGHGGYGYAGLPVEVSDAVDEIAASAEPTAEQLLQRSGFISLADMNGDGRNDYMIDTSVSGSSFWCGASQCSVMVFASTPGGYQRNDFLARGVTVADFSCHQGTCRLNQQPQTQLAATPAQPAAPAPQPQQEATVLTNTAPQPEQGLGGLQLFQAPTPATQTASLTSHCSKVSLLTSSNGGYVTAATMTDPELALGEQFCLARSYAINKGETLVSNLSGVTPAQVDAQCDQFGPAVQPYLAKLPTRSSAALIAEVQKFILSSNMSLEQLEVTAGICLYSGYRRDNMDVALGAALTMSGLGKRPYAELVGHHLALGFGVAPMVSQAQDWYSTALTALDGGAEPVFAPGQPERIALLKAAAAGLGGQTLAQPVPAAAEGTGLPSFSLGD</sequence>
<feature type="domain" description="Peptidoglycan binding-like" evidence="3">
    <location>
        <begin position="86"/>
        <end position="130"/>
    </location>
</feature>
<dbReference type="Pfam" id="PF01471">
    <property type="entry name" value="PG_binding_1"/>
    <property type="match status" value="1"/>
</dbReference>
<dbReference type="Gene3D" id="1.10.101.10">
    <property type="entry name" value="PGBD-like superfamily/PGBD"/>
    <property type="match status" value="1"/>
</dbReference>
<keyword evidence="5" id="KW-1185">Reference proteome</keyword>
<feature type="compositionally biased region" description="Low complexity" evidence="1">
    <location>
        <begin position="289"/>
        <end position="299"/>
    </location>
</feature>
<feature type="signal peptide" evidence="2">
    <location>
        <begin position="1"/>
        <end position="41"/>
    </location>
</feature>
<dbReference type="SUPFAM" id="SSF47090">
    <property type="entry name" value="PGBD-like"/>
    <property type="match status" value="1"/>
</dbReference>
<evidence type="ECO:0000256" key="2">
    <source>
        <dbReference type="SAM" id="SignalP"/>
    </source>
</evidence>
<protein>
    <submittedName>
        <fullName evidence="4">Putative peptidoglycan binding domain protein</fullName>
    </submittedName>
</protein>
<name>A0A0P1GGV7_9RHOB</name>
<evidence type="ECO:0000256" key="1">
    <source>
        <dbReference type="SAM" id="MobiDB-lite"/>
    </source>
</evidence>
<organism evidence="4 5">
    <name type="scientific">Tritonibacter multivorans</name>
    <dbReference type="NCBI Taxonomy" id="928856"/>
    <lineage>
        <taxon>Bacteria</taxon>
        <taxon>Pseudomonadati</taxon>
        <taxon>Pseudomonadota</taxon>
        <taxon>Alphaproteobacteria</taxon>
        <taxon>Rhodobacterales</taxon>
        <taxon>Paracoccaceae</taxon>
        <taxon>Tritonibacter</taxon>
    </lineage>
</organism>
<gene>
    <name evidence="4" type="ORF">TRM7557_00364</name>
</gene>
<reference evidence="4 5" key="1">
    <citation type="submission" date="2015-09" db="EMBL/GenBank/DDBJ databases">
        <authorList>
            <consortium name="Swine Surveillance"/>
        </authorList>
    </citation>
    <scope>NUCLEOTIDE SEQUENCE [LARGE SCALE GENOMIC DNA]</scope>
    <source>
        <strain evidence="4 5">CECT 7557</strain>
    </source>
</reference>
<feature type="region of interest" description="Disordered" evidence="1">
    <location>
        <begin position="289"/>
        <end position="312"/>
    </location>
</feature>
<dbReference type="Proteomes" id="UP000052022">
    <property type="component" value="Unassembled WGS sequence"/>
</dbReference>
<evidence type="ECO:0000313" key="5">
    <source>
        <dbReference type="Proteomes" id="UP000052022"/>
    </source>
</evidence>
<dbReference type="InterPro" id="IPR036365">
    <property type="entry name" value="PGBD-like_sf"/>
</dbReference>
<evidence type="ECO:0000313" key="4">
    <source>
        <dbReference type="EMBL" id="CUH75391.1"/>
    </source>
</evidence>
<accession>A0A0P1GGV7</accession>
<dbReference type="AlphaFoldDB" id="A0A0P1GGV7"/>
<dbReference type="EMBL" id="CYSD01000012">
    <property type="protein sequence ID" value="CUH75391.1"/>
    <property type="molecule type" value="Genomic_DNA"/>
</dbReference>
<dbReference type="OrthoDB" id="7444491at2"/>
<evidence type="ECO:0000259" key="3">
    <source>
        <dbReference type="Pfam" id="PF01471"/>
    </source>
</evidence>
<proteinExistence type="predicted"/>
<keyword evidence="2" id="KW-0732">Signal</keyword>
<dbReference type="InterPro" id="IPR036366">
    <property type="entry name" value="PGBDSf"/>
</dbReference>
<dbReference type="InterPro" id="IPR002477">
    <property type="entry name" value="Peptidoglycan-bd-like"/>
</dbReference>